<keyword evidence="5 9" id="KW-0732">Signal</keyword>
<gene>
    <name evidence="11" type="ORF">V474_05940</name>
</gene>
<organism evidence="11 12">
    <name type="scientific">Novosphingobium barchaimii LL02</name>
    <dbReference type="NCBI Taxonomy" id="1114963"/>
    <lineage>
        <taxon>Bacteria</taxon>
        <taxon>Pseudomonadati</taxon>
        <taxon>Pseudomonadota</taxon>
        <taxon>Alphaproteobacteria</taxon>
        <taxon>Sphingomonadales</taxon>
        <taxon>Sphingomonadaceae</taxon>
        <taxon>Novosphingobium</taxon>
    </lineage>
</organism>
<evidence type="ECO:0000256" key="1">
    <source>
        <dbReference type="ARBA" id="ARBA00004370"/>
    </source>
</evidence>
<dbReference type="Gene3D" id="2.20.200.10">
    <property type="entry name" value="Outer membrane efflux proteins (OEP)"/>
    <property type="match status" value="1"/>
</dbReference>
<proteinExistence type="inferred from homology"/>
<comment type="subcellular location">
    <subcellularLocation>
        <location evidence="9">Cell membrane</location>
        <topology evidence="9">Lipid-anchor</topology>
    </subcellularLocation>
    <subcellularLocation>
        <location evidence="1">Membrane</location>
    </subcellularLocation>
</comment>
<dbReference type="Proteomes" id="UP000052268">
    <property type="component" value="Unassembled WGS sequence"/>
</dbReference>
<evidence type="ECO:0000256" key="8">
    <source>
        <dbReference type="ARBA" id="ARBA00023288"/>
    </source>
</evidence>
<dbReference type="NCBIfam" id="TIGR01845">
    <property type="entry name" value="outer_NodT"/>
    <property type="match status" value="1"/>
</dbReference>
<keyword evidence="8 9" id="KW-0449">Lipoprotein</keyword>
<keyword evidence="12" id="KW-1185">Reference proteome</keyword>
<evidence type="ECO:0000256" key="10">
    <source>
        <dbReference type="SAM" id="MobiDB-lite"/>
    </source>
</evidence>
<dbReference type="EMBL" id="JACU01000014">
    <property type="protein sequence ID" value="KMS50918.1"/>
    <property type="molecule type" value="Genomic_DNA"/>
</dbReference>
<evidence type="ECO:0000313" key="11">
    <source>
        <dbReference type="EMBL" id="KMS50918.1"/>
    </source>
</evidence>
<dbReference type="AlphaFoldDB" id="A0A0J7XIE2"/>
<evidence type="ECO:0000256" key="5">
    <source>
        <dbReference type="ARBA" id="ARBA00022729"/>
    </source>
</evidence>
<dbReference type="SUPFAM" id="SSF56954">
    <property type="entry name" value="Outer membrane efflux proteins (OEP)"/>
    <property type="match status" value="1"/>
</dbReference>
<dbReference type="GO" id="GO:0015562">
    <property type="term" value="F:efflux transmembrane transporter activity"/>
    <property type="evidence" value="ECO:0007669"/>
    <property type="project" value="InterPro"/>
</dbReference>
<protein>
    <submittedName>
        <fullName evidence="11">RND transporter</fullName>
    </submittedName>
</protein>
<dbReference type="PANTHER" id="PTHR30203:SF20">
    <property type="entry name" value="MULTIDRUG RESISTANCE OUTER MEMBRANE PROTEIN MDTP-RELATED"/>
    <property type="match status" value="1"/>
</dbReference>
<dbReference type="InterPro" id="IPR010131">
    <property type="entry name" value="MdtP/NodT-like"/>
</dbReference>
<dbReference type="GO" id="GO:0005886">
    <property type="term" value="C:plasma membrane"/>
    <property type="evidence" value="ECO:0007669"/>
    <property type="project" value="UniProtKB-SubCell"/>
</dbReference>
<dbReference type="InterPro" id="IPR003423">
    <property type="entry name" value="OMP_efflux"/>
</dbReference>
<dbReference type="PANTHER" id="PTHR30203">
    <property type="entry name" value="OUTER MEMBRANE CATION EFFLUX PROTEIN"/>
    <property type="match status" value="1"/>
</dbReference>
<reference evidence="11 12" key="1">
    <citation type="journal article" date="2015" name="G3 (Bethesda)">
        <title>Insights into Ongoing Evolution of the Hexachlorocyclohexane Catabolic Pathway from Comparative Genomics of Ten Sphingomonadaceae Strains.</title>
        <authorList>
            <person name="Pearce S.L."/>
            <person name="Oakeshott J.G."/>
            <person name="Pandey G."/>
        </authorList>
    </citation>
    <scope>NUCLEOTIDE SEQUENCE [LARGE SCALE GENOMIC DNA]</scope>
    <source>
        <strain evidence="11 12">LL02</strain>
    </source>
</reference>
<keyword evidence="3 9" id="KW-1134">Transmembrane beta strand</keyword>
<evidence type="ECO:0000256" key="4">
    <source>
        <dbReference type="ARBA" id="ARBA00022692"/>
    </source>
</evidence>
<comment type="caution">
    <text evidence="11">The sequence shown here is derived from an EMBL/GenBank/DDBJ whole genome shotgun (WGS) entry which is preliminary data.</text>
</comment>
<keyword evidence="7 9" id="KW-0564">Palmitate</keyword>
<comment type="similarity">
    <text evidence="2 9">Belongs to the outer membrane factor (OMF) (TC 1.B.17) family.</text>
</comment>
<feature type="chain" id="PRO_5005119984" evidence="9">
    <location>
        <begin position="26"/>
        <end position="487"/>
    </location>
</feature>
<dbReference type="OrthoDB" id="9783100at2"/>
<accession>A0A0J7XIE2</accession>
<evidence type="ECO:0000256" key="9">
    <source>
        <dbReference type="RuleBase" id="RU362097"/>
    </source>
</evidence>
<evidence type="ECO:0000256" key="2">
    <source>
        <dbReference type="ARBA" id="ARBA00007613"/>
    </source>
</evidence>
<keyword evidence="6 9" id="KW-0472">Membrane</keyword>
<dbReference type="Pfam" id="PF02321">
    <property type="entry name" value="OEP"/>
    <property type="match status" value="2"/>
</dbReference>
<name>A0A0J7XIE2_9SPHN</name>
<dbReference type="RefSeq" id="WP_059153544.1">
    <property type="nucleotide sequence ID" value="NZ_KQ130460.1"/>
</dbReference>
<evidence type="ECO:0000256" key="3">
    <source>
        <dbReference type="ARBA" id="ARBA00022452"/>
    </source>
</evidence>
<sequence>MSTHMNPRFAAASLLAITLSLGACTAPDLGPRPQLTPPGGLEAGQSLTSNSSALRDWPRERWWTAYGDPQLDALVEEALAGSPSVAAAQARIRQARGAAGIAGAALLPTLGGQGSAGFAKQSYNNGVPAGFVPKGWNSTGTLALSGDFDLDLWGANRKALAAATSEAEAAEADARQAELMISSNVVSSYFDLARLVERGKALADANKARGSFVDLTGQREREGIDNQAPMRRAEAAAATARAAFSANEEQTLLRRHALAALLGKGPDRGLAITPPAIATVPEVGIPTDAGIALAGRRPDIVAARLRAEAAGARIDQARAAYMPNISLRGLFGLTSLGLSNLIDSGSTYGNGTGALSLPIFQGGRLKGQFTQARGSYDAAVANYNETVVGALQEVADALASRDAAAGQERDAAEAARTSQVGYDLSMQRFRGGLSNYLDALTAQTDALQAREAAIDAHFRTLALEVALQRALGGGFADNSSEKAPEND</sequence>
<feature type="signal peptide" evidence="9">
    <location>
        <begin position="1"/>
        <end position="25"/>
    </location>
</feature>
<keyword evidence="4 9" id="KW-0812">Transmembrane</keyword>
<evidence type="ECO:0000256" key="7">
    <source>
        <dbReference type="ARBA" id="ARBA00023139"/>
    </source>
</evidence>
<evidence type="ECO:0000313" key="12">
    <source>
        <dbReference type="Proteomes" id="UP000052268"/>
    </source>
</evidence>
<dbReference type="PATRIC" id="fig|1114963.3.peg.4833"/>
<feature type="region of interest" description="Disordered" evidence="10">
    <location>
        <begin position="29"/>
        <end position="50"/>
    </location>
</feature>
<dbReference type="Gene3D" id="1.20.1600.10">
    <property type="entry name" value="Outer membrane efflux proteins (OEP)"/>
    <property type="match status" value="1"/>
</dbReference>
<evidence type="ECO:0000256" key="6">
    <source>
        <dbReference type="ARBA" id="ARBA00023136"/>
    </source>
</evidence>